<gene>
    <name evidence="1" type="ORF">Slati_4120100</name>
</gene>
<accession>A0AAW2T8U2</accession>
<name>A0AAW2T8U2_9LAMI</name>
<dbReference type="CDD" id="cd09272">
    <property type="entry name" value="RNase_HI_RT_Ty1"/>
    <property type="match status" value="1"/>
</dbReference>
<dbReference type="EMBL" id="JACGWN010000015">
    <property type="protein sequence ID" value="KAL0400902.1"/>
    <property type="molecule type" value="Genomic_DNA"/>
</dbReference>
<evidence type="ECO:0000313" key="1">
    <source>
        <dbReference type="EMBL" id="KAL0400902.1"/>
    </source>
</evidence>
<organism evidence="1">
    <name type="scientific">Sesamum latifolium</name>
    <dbReference type="NCBI Taxonomy" id="2727402"/>
    <lineage>
        <taxon>Eukaryota</taxon>
        <taxon>Viridiplantae</taxon>
        <taxon>Streptophyta</taxon>
        <taxon>Embryophyta</taxon>
        <taxon>Tracheophyta</taxon>
        <taxon>Spermatophyta</taxon>
        <taxon>Magnoliopsida</taxon>
        <taxon>eudicotyledons</taxon>
        <taxon>Gunneridae</taxon>
        <taxon>Pentapetalae</taxon>
        <taxon>asterids</taxon>
        <taxon>lamiids</taxon>
        <taxon>Lamiales</taxon>
        <taxon>Pedaliaceae</taxon>
        <taxon>Sesamum</taxon>
    </lineage>
</organism>
<sequence length="131" mass="14926">MPIGPPAQTLVAPSQASVFSLVVHWYLGKQRNRLQSLDPQLRPSIEAAIHIMENPVFHERTKHIEMDCHIVRDAYKSDFVHPSHIRSALQLADLFTKSHLWGDVEVQHRAAMVAKLQQLEDDDVQNNFDVG</sequence>
<proteinExistence type="predicted"/>
<reference evidence="1" key="1">
    <citation type="submission" date="2020-06" db="EMBL/GenBank/DDBJ databases">
        <authorList>
            <person name="Li T."/>
            <person name="Hu X."/>
            <person name="Zhang T."/>
            <person name="Song X."/>
            <person name="Zhang H."/>
            <person name="Dai N."/>
            <person name="Sheng W."/>
            <person name="Hou X."/>
            <person name="Wei L."/>
        </authorList>
    </citation>
    <scope>NUCLEOTIDE SEQUENCE</scope>
    <source>
        <strain evidence="1">KEN1</strain>
        <tissue evidence="1">Leaf</tissue>
    </source>
</reference>
<reference evidence="1" key="2">
    <citation type="journal article" date="2024" name="Plant">
        <title>Genomic evolution and insights into agronomic trait innovations of Sesamum species.</title>
        <authorList>
            <person name="Miao H."/>
            <person name="Wang L."/>
            <person name="Qu L."/>
            <person name="Liu H."/>
            <person name="Sun Y."/>
            <person name="Le M."/>
            <person name="Wang Q."/>
            <person name="Wei S."/>
            <person name="Zheng Y."/>
            <person name="Lin W."/>
            <person name="Duan Y."/>
            <person name="Cao H."/>
            <person name="Xiong S."/>
            <person name="Wang X."/>
            <person name="Wei L."/>
            <person name="Li C."/>
            <person name="Ma Q."/>
            <person name="Ju M."/>
            <person name="Zhao R."/>
            <person name="Li G."/>
            <person name="Mu C."/>
            <person name="Tian Q."/>
            <person name="Mei H."/>
            <person name="Zhang T."/>
            <person name="Gao T."/>
            <person name="Zhang H."/>
        </authorList>
    </citation>
    <scope>NUCLEOTIDE SEQUENCE</scope>
    <source>
        <strain evidence="1">KEN1</strain>
    </source>
</reference>
<protein>
    <submittedName>
        <fullName evidence="1">Uncharacterized protein</fullName>
    </submittedName>
</protein>
<comment type="caution">
    <text evidence="1">The sequence shown here is derived from an EMBL/GenBank/DDBJ whole genome shotgun (WGS) entry which is preliminary data.</text>
</comment>
<dbReference type="AlphaFoldDB" id="A0AAW2T8U2"/>